<gene>
    <name evidence="14" type="ORF">RJT34_17629</name>
</gene>
<evidence type="ECO:0000256" key="10">
    <source>
        <dbReference type="ARBA" id="ARBA00023170"/>
    </source>
</evidence>
<dbReference type="PROSITE" id="PS51450">
    <property type="entry name" value="LRR"/>
    <property type="match status" value="1"/>
</dbReference>
<evidence type="ECO:0000256" key="4">
    <source>
        <dbReference type="ARBA" id="ARBA00022614"/>
    </source>
</evidence>
<dbReference type="FunFam" id="3.80.10.10:FF:000111">
    <property type="entry name" value="LRR receptor-like serine/threonine-protein kinase ERECTA"/>
    <property type="match status" value="1"/>
</dbReference>
<protein>
    <recommendedName>
        <fullName evidence="16">Verticillium wilt resistance-like protein</fullName>
    </recommendedName>
</protein>
<proteinExistence type="inferred from homology"/>
<evidence type="ECO:0008006" key="16">
    <source>
        <dbReference type="Google" id="ProtNLM"/>
    </source>
</evidence>
<keyword evidence="6" id="KW-0732">Signal</keyword>
<evidence type="ECO:0000313" key="15">
    <source>
        <dbReference type="Proteomes" id="UP001359559"/>
    </source>
</evidence>
<evidence type="ECO:0000256" key="13">
    <source>
        <dbReference type="SAM" id="Phobius"/>
    </source>
</evidence>
<comment type="subcellular location">
    <subcellularLocation>
        <location evidence="1">Cell membrane</location>
        <topology evidence="1">Single-pass type I membrane protein</topology>
    </subcellularLocation>
</comment>
<dbReference type="InterPro" id="IPR003591">
    <property type="entry name" value="Leu-rich_rpt_typical-subtyp"/>
</dbReference>
<reference evidence="14 15" key="1">
    <citation type="submission" date="2024-01" db="EMBL/GenBank/DDBJ databases">
        <title>The genomes of 5 underutilized Papilionoideae crops provide insights into root nodulation and disease resistance.</title>
        <authorList>
            <person name="Yuan L."/>
        </authorList>
    </citation>
    <scope>NUCLEOTIDE SEQUENCE [LARGE SCALE GENOMIC DNA]</scope>
    <source>
        <strain evidence="14">LY-2023</strain>
        <tissue evidence="14">Leaf</tissue>
    </source>
</reference>
<feature type="region of interest" description="Disordered" evidence="12">
    <location>
        <begin position="861"/>
        <end position="884"/>
    </location>
</feature>
<keyword evidence="15" id="KW-1185">Reference proteome</keyword>
<dbReference type="PANTHER" id="PTHR27004:SF435">
    <property type="entry name" value="LEUCINE-RICH REPEAT-CONTAINING N-TERMINAL PLANT-TYPE DOMAIN-CONTAINING PROTEIN"/>
    <property type="match status" value="1"/>
</dbReference>
<dbReference type="Proteomes" id="UP001359559">
    <property type="component" value="Unassembled WGS sequence"/>
</dbReference>
<keyword evidence="11" id="KW-0325">Glycoprotein</keyword>
<keyword evidence="10" id="KW-0675">Receptor</keyword>
<name>A0AAN9JAK2_CLITE</name>
<dbReference type="PANTHER" id="PTHR27004">
    <property type="entry name" value="RECEPTOR-LIKE PROTEIN 12 ISOFORM X1"/>
    <property type="match status" value="1"/>
</dbReference>
<evidence type="ECO:0000256" key="2">
    <source>
        <dbReference type="ARBA" id="ARBA00009592"/>
    </source>
</evidence>
<evidence type="ECO:0000256" key="9">
    <source>
        <dbReference type="ARBA" id="ARBA00023136"/>
    </source>
</evidence>
<keyword evidence="7" id="KW-0677">Repeat</keyword>
<accession>A0AAN9JAK2</accession>
<keyword evidence="9 13" id="KW-0472">Membrane</keyword>
<dbReference type="AlphaFoldDB" id="A0AAN9JAK2"/>
<keyword evidence="8 13" id="KW-1133">Transmembrane helix</keyword>
<dbReference type="EMBL" id="JAYKXN010000004">
    <property type="protein sequence ID" value="KAK7294734.1"/>
    <property type="molecule type" value="Genomic_DNA"/>
</dbReference>
<dbReference type="PRINTS" id="PR00019">
    <property type="entry name" value="LEURICHRPT"/>
</dbReference>
<comment type="similarity">
    <text evidence="2">Belongs to the RLP family.</text>
</comment>
<dbReference type="InterPro" id="IPR032675">
    <property type="entry name" value="LRR_dom_sf"/>
</dbReference>
<keyword evidence="3" id="KW-1003">Cell membrane</keyword>
<evidence type="ECO:0000256" key="12">
    <source>
        <dbReference type="SAM" id="MobiDB-lite"/>
    </source>
</evidence>
<keyword evidence="5 13" id="KW-0812">Transmembrane</keyword>
<evidence type="ECO:0000256" key="7">
    <source>
        <dbReference type="ARBA" id="ARBA00022737"/>
    </source>
</evidence>
<evidence type="ECO:0000313" key="14">
    <source>
        <dbReference type="EMBL" id="KAK7294734.1"/>
    </source>
</evidence>
<dbReference type="Pfam" id="PF13855">
    <property type="entry name" value="LRR_8"/>
    <property type="match status" value="5"/>
</dbReference>
<evidence type="ECO:0000256" key="8">
    <source>
        <dbReference type="ARBA" id="ARBA00022989"/>
    </source>
</evidence>
<dbReference type="Gene3D" id="3.80.10.10">
    <property type="entry name" value="Ribonuclease Inhibitor"/>
    <property type="match status" value="3"/>
</dbReference>
<evidence type="ECO:0000256" key="3">
    <source>
        <dbReference type="ARBA" id="ARBA00022475"/>
    </source>
</evidence>
<dbReference type="SMART" id="SM00369">
    <property type="entry name" value="LRR_TYP"/>
    <property type="match status" value="8"/>
</dbReference>
<dbReference type="SUPFAM" id="SSF52058">
    <property type="entry name" value="L domain-like"/>
    <property type="match status" value="3"/>
</dbReference>
<feature type="transmembrane region" description="Helical" evidence="13">
    <location>
        <begin position="808"/>
        <end position="830"/>
    </location>
</feature>
<dbReference type="InterPro" id="IPR001611">
    <property type="entry name" value="Leu-rich_rpt"/>
</dbReference>
<evidence type="ECO:0000256" key="5">
    <source>
        <dbReference type="ARBA" id="ARBA00022692"/>
    </source>
</evidence>
<evidence type="ECO:0000256" key="6">
    <source>
        <dbReference type="ARBA" id="ARBA00022729"/>
    </source>
</evidence>
<comment type="caution">
    <text evidence="14">The sequence shown here is derived from an EMBL/GenBank/DDBJ whole genome shotgun (WGS) entry which is preliminary data.</text>
</comment>
<sequence length="935" mass="103401">MDGVSVSAQGHEWCNAVLLLPSLQELSMSNCNITGPLDSSLTTLRNLSVIHLDQNNLSSTVPESFANLSNLTTLHLSSCGLTGVFPQKIFKLVTLSDIDISFNHDLQGSLPGFPENAHLRTLIVSQTRFSGALPVSISNLQNLTILDLSNCQFNGTLPSSMSRLGELTHLLLSQNYFTGPIPSLNMSKNLVNLHLSHNDLTGSIASVHLEDLWKRVLIDLQDNFFNGTIPSSLFALPLLQSIRLSNNKFQGQLHEFSNISSSVLEIIDLSSNTLEGPIPTSIFYLRSLRFLKLASNKLTGRLKLDVIQRLANLSTLDLSHNNLLIDTNVTDVHLHSFPNMKSVELASCNLTEFPSFLKNQSQITTLDLSSNLIQGSIPTWIWQLDYLVQLNLSHNLLSNLEGPVNNTSSFLRVLDLHANQLHGKLPVFPSQVAYLDYSNNSFSFTIPSNFGTYLSSAIFLSLSKNILTGSIPQSVCNNSNLLVLDVSYNQFKGTIPKCLTKSETLMVLNLQDNKLGGSIPDAFLVSCPLRTIDLNGNLLGGPVPKSLVNCTSLEVLDLGDNQLDDEFPCFLKTISTLRVMVLRGNKFHSRIHCPCTNGTWHMLQIVDLAFNHFSGLLPSRCFSTWEAMMFDEDRPSKFNRIGSQVLKFDDIYYLDSVALVSKGLQMEFVRILTVFTSVDFSSNNFEGPIPEELMNFTALHTLNLSHNALTGKIPSSIGNLKQLESLDLSSNHFDGEIPAQLASLNFLSFLNLSFNNLVGKIPVGPQLQTFDVASFASNEKLCGPPLSINCSDQRNAKVDTGSGVEFDWTFVPTGVGFGVGAGLVVAPLMFWERAKRWSNHNFDKVLIVIFPMVGLAYTPIEDDDDEAEEDTEENSLEMEEEEEDSFGHRMFRGCYCVLCSKLDISKKKVIHDPRCTCFPSPTTSTSIFLELCSSQ</sequence>
<dbReference type="GO" id="GO:0005886">
    <property type="term" value="C:plasma membrane"/>
    <property type="evidence" value="ECO:0007669"/>
    <property type="project" value="UniProtKB-SubCell"/>
</dbReference>
<organism evidence="14 15">
    <name type="scientific">Clitoria ternatea</name>
    <name type="common">Butterfly pea</name>
    <dbReference type="NCBI Taxonomy" id="43366"/>
    <lineage>
        <taxon>Eukaryota</taxon>
        <taxon>Viridiplantae</taxon>
        <taxon>Streptophyta</taxon>
        <taxon>Embryophyta</taxon>
        <taxon>Tracheophyta</taxon>
        <taxon>Spermatophyta</taxon>
        <taxon>Magnoliopsida</taxon>
        <taxon>eudicotyledons</taxon>
        <taxon>Gunneridae</taxon>
        <taxon>Pentapetalae</taxon>
        <taxon>rosids</taxon>
        <taxon>fabids</taxon>
        <taxon>Fabales</taxon>
        <taxon>Fabaceae</taxon>
        <taxon>Papilionoideae</taxon>
        <taxon>50 kb inversion clade</taxon>
        <taxon>NPAAA clade</taxon>
        <taxon>indigoferoid/millettioid clade</taxon>
        <taxon>Phaseoleae</taxon>
        <taxon>Clitoria</taxon>
    </lineage>
</organism>
<evidence type="ECO:0000256" key="1">
    <source>
        <dbReference type="ARBA" id="ARBA00004251"/>
    </source>
</evidence>
<dbReference type="Pfam" id="PF00560">
    <property type="entry name" value="LRR_1"/>
    <property type="match status" value="2"/>
</dbReference>
<keyword evidence="4" id="KW-0433">Leucine-rich repeat</keyword>
<dbReference type="FunFam" id="3.80.10.10:FF:000041">
    <property type="entry name" value="LRR receptor-like serine/threonine-protein kinase ERECTA"/>
    <property type="match status" value="1"/>
</dbReference>
<evidence type="ECO:0000256" key="11">
    <source>
        <dbReference type="ARBA" id="ARBA00023180"/>
    </source>
</evidence>
<dbReference type="FunFam" id="3.80.10.10:FF:000095">
    <property type="entry name" value="LRR receptor-like serine/threonine-protein kinase GSO1"/>
    <property type="match status" value="1"/>
</dbReference>